<dbReference type="EMBL" id="SSTD01002097">
    <property type="protein sequence ID" value="TYK28623.1"/>
    <property type="molecule type" value="Genomic_DNA"/>
</dbReference>
<dbReference type="Proteomes" id="UP000321947">
    <property type="component" value="Unassembled WGS sequence"/>
</dbReference>
<evidence type="ECO:0000256" key="1">
    <source>
        <dbReference type="SAM" id="MobiDB-lite"/>
    </source>
</evidence>
<evidence type="ECO:0000313" key="4">
    <source>
        <dbReference type="Proteomes" id="UP000321393"/>
    </source>
</evidence>
<dbReference type="Proteomes" id="UP000321393">
    <property type="component" value="Unassembled WGS sequence"/>
</dbReference>
<dbReference type="AlphaFoldDB" id="A0A5A7VDY6"/>
<accession>A0A5A7VDY6</accession>
<feature type="compositionally biased region" description="Polar residues" evidence="1">
    <location>
        <begin position="10"/>
        <end position="20"/>
    </location>
</feature>
<gene>
    <name evidence="3" type="ORF">E5676_scaffold2030G00410</name>
    <name evidence="2" type="ORF">E6C27_scaffold548G00280</name>
</gene>
<evidence type="ECO:0000313" key="3">
    <source>
        <dbReference type="EMBL" id="TYK28623.1"/>
    </source>
</evidence>
<dbReference type="OrthoDB" id="1425037at2759"/>
<reference evidence="4 5" key="1">
    <citation type="submission" date="2019-08" db="EMBL/GenBank/DDBJ databases">
        <title>Draft genome sequences of two oriental melons (Cucumis melo L. var makuwa).</title>
        <authorList>
            <person name="Kwon S.-Y."/>
        </authorList>
    </citation>
    <scope>NUCLEOTIDE SEQUENCE [LARGE SCALE GENOMIC DNA]</scope>
    <source>
        <strain evidence="5">cv. Chang Bougi</strain>
        <strain evidence="4">cv. SW 3</strain>
        <tissue evidence="2">Leaf</tissue>
    </source>
</reference>
<sequence>MGISKLPTKWNGQTDVQSNENEVDPSNPYVCTDKVPTNADDGPAVPPSSSEVPVAPKPVKRKSQQNWCNKTTKTGRKKIPPNIPSVPMDGISTVVDIDCPPSSPTTDVLASILSGGTLSTWLVNGIPGVALSIKYDILHKIDAPGPDPKTLSLSYRLFQGSHVLDINHDVHPSRGPYIFDTSD</sequence>
<protein>
    <submittedName>
        <fullName evidence="2">Envelope-like protein</fullName>
    </submittedName>
</protein>
<evidence type="ECO:0000313" key="2">
    <source>
        <dbReference type="EMBL" id="KAA0064115.1"/>
    </source>
</evidence>
<dbReference type="EMBL" id="SSTE01001908">
    <property type="protein sequence ID" value="KAA0064115.1"/>
    <property type="molecule type" value="Genomic_DNA"/>
</dbReference>
<organism evidence="2 4">
    <name type="scientific">Cucumis melo var. makuwa</name>
    <name type="common">Oriental melon</name>
    <dbReference type="NCBI Taxonomy" id="1194695"/>
    <lineage>
        <taxon>Eukaryota</taxon>
        <taxon>Viridiplantae</taxon>
        <taxon>Streptophyta</taxon>
        <taxon>Embryophyta</taxon>
        <taxon>Tracheophyta</taxon>
        <taxon>Spermatophyta</taxon>
        <taxon>Magnoliopsida</taxon>
        <taxon>eudicotyledons</taxon>
        <taxon>Gunneridae</taxon>
        <taxon>Pentapetalae</taxon>
        <taxon>rosids</taxon>
        <taxon>fabids</taxon>
        <taxon>Cucurbitales</taxon>
        <taxon>Cucurbitaceae</taxon>
        <taxon>Benincaseae</taxon>
        <taxon>Cucumis</taxon>
    </lineage>
</organism>
<comment type="caution">
    <text evidence="2">The sequence shown here is derived from an EMBL/GenBank/DDBJ whole genome shotgun (WGS) entry which is preliminary data.</text>
</comment>
<evidence type="ECO:0000313" key="5">
    <source>
        <dbReference type="Proteomes" id="UP000321947"/>
    </source>
</evidence>
<feature type="region of interest" description="Disordered" evidence="1">
    <location>
        <begin position="1"/>
        <end position="84"/>
    </location>
</feature>
<name>A0A5A7VDY6_CUCMM</name>
<proteinExistence type="predicted"/>